<dbReference type="InterPro" id="IPR016755">
    <property type="entry name" value="UCP019302"/>
</dbReference>
<dbReference type="EMBL" id="BDRX01000068">
    <property type="protein sequence ID" value="GBF95653.1"/>
    <property type="molecule type" value="Genomic_DNA"/>
</dbReference>
<name>A0A2V0PCM0_9CHLO</name>
<dbReference type="Pfam" id="PF10084">
    <property type="entry name" value="DUF2322"/>
    <property type="match status" value="1"/>
</dbReference>
<dbReference type="InParanoid" id="A0A2V0PCM0"/>
<gene>
    <name evidence="1" type="ORF">Rsub_08635</name>
</gene>
<dbReference type="OrthoDB" id="10267212at2759"/>
<protein>
    <submittedName>
        <fullName evidence="1">Uncharacterized protein</fullName>
    </submittedName>
</protein>
<comment type="caution">
    <text evidence="1">The sequence shown here is derived from an EMBL/GenBank/DDBJ whole genome shotgun (WGS) entry which is preliminary data.</text>
</comment>
<organism evidence="1 2">
    <name type="scientific">Raphidocelis subcapitata</name>
    <dbReference type="NCBI Taxonomy" id="307507"/>
    <lineage>
        <taxon>Eukaryota</taxon>
        <taxon>Viridiplantae</taxon>
        <taxon>Chlorophyta</taxon>
        <taxon>core chlorophytes</taxon>
        <taxon>Chlorophyceae</taxon>
        <taxon>CS clade</taxon>
        <taxon>Sphaeropleales</taxon>
        <taxon>Selenastraceae</taxon>
        <taxon>Raphidocelis</taxon>
    </lineage>
</organism>
<reference evidence="1 2" key="1">
    <citation type="journal article" date="2018" name="Sci. Rep.">
        <title>Raphidocelis subcapitata (=Pseudokirchneriella subcapitata) provides an insight into genome evolution and environmental adaptations in the Sphaeropleales.</title>
        <authorList>
            <person name="Suzuki S."/>
            <person name="Yamaguchi H."/>
            <person name="Nakajima N."/>
            <person name="Kawachi M."/>
        </authorList>
    </citation>
    <scope>NUCLEOTIDE SEQUENCE [LARGE SCALE GENOMIC DNA]</scope>
    <source>
        <strain evidence="1 2">NIES-35</strain>
    </source>
</reference>
<dbReference type="AlphaFoldDB" id="A0A2V0PCM0"/>
<dbReference type="Proteomes" id="UP000247498">
    <property type="component" value="Unassembled WGS sequence"/>
</dbReference>
<sequence>MLGSRTSIASRQWAAAPAPLSRGAATAVPLQSRRRRPGAVARSCKDNVAALAPIDSVAEVVINLPDGGVWAVPNKPGKAASARIFAHLAAAHGGRLTPAAAEEALRLYDEYTAEAREKPGSHPNIDLCFRVIAEGLQLPISVKQL</sequence>
<accession>A0A2V0PCM0</accession>
<proteinExistence type="predicted"/>
<keyword evidence="2" id="KW-1185">Reference proteome</keyword>
<evidence type="ECO:0000313" key="1">
    <source>
        <dbReference type="EMBL" id="GBF95653.1"/>
    </source>
</evidence>
<evidence type="ECO:0000313" key="2">
    <source>
        <dbReference type="Proteomes" id="UP000247498"/>
    </source>
</evidence>